<feature type="transmembrane region" description="Helical" evidence="9">
    <location>
        <begin position="90"/>
        <end position="109"/>
    </location>
</feature>
<feature type="transmembrane region" description="Helical" evidence="9">
    <location>
        <begin position="116"/>
        <end position="136"/>
    </location>
</feature>
<evidence type="ECO:0000256" key="3">
    <source>
        <dbReference type="ARBA" id="ARBA00022448"/>
    </source>
</evidence>
<feature type="transmembrane region" description="Helical" evidence="9">
    <location>
        <begin position="309"/>
        <end position="329"/>
    </location>
</feature>
<feature type="transmembrane region" description="Helical" evidence="9">
    <location>
        <begin position="266"/>
        <end position="284"/>
    </location>
</feature>
<keyword evidence="3 9" id="KW-0813">Transport</keyword>
<evidence type="ECO:0000256" key="1">
    <source>
        <dbReference type="ARBA" id="ARBA00004141"/>
    </source>
</evidence>
<feature type="transmembrane region" description="Helical" evidence="9">
    <location>
        <begin position="156"/>
        <end position="177"/>
    </location>
</feature>
<dbReference type="Proteomes" id="UP000243579">
    <property type="component" value="Unassembled WGS sequence"/>
</dbReference>
<dbReference type="InterPro" id="IPR004667">
    <property type="entry name" value="ADP_ATP_car_bac_type"/>
</dbReference>
<comment type="subcellular location">
    <subcellularLocation>
        <location evidence="1 9">Membrane</location>
        <topology evidence="1 9">Multi-pass membrane protein</topology>
    </subcellularLocation>
</comment>
<feature type="transmembrane region" description="Helical" evidence="9">
    <location>
        <begin position="216"/>
        <end position="235"/>
    </location>
</feature>
<dbReference type="GO" id="GO:0016020">
    <property type="term" value="C:membrane"/>
    <property type="evidence" value="ECO:0007669"/>
    <property type="project" value="UniProtKB-SubCell"/>
</dbReference>
<feature type="transmembrane region" description="Helical" evidence="9">
    <location>
        <begin position="53"/>
        <end position="70"/>
    </location>
</feature>
<keyword evidence="8 9" id="KW-0472">Membrane</keyword>
<dbReference type="OrthoDB" id="194566at2759"/>
<keyword evidence="5 9" id="KW-0547">Nucleotide-binding</keyword>
<organism evidence="10 11">
    <name type="scientific">Achlya hypogyna</name>
    <name type="common">Oomycete</name>
    <name type="synonym">Protoachlya hypogyna</name>
    <dbReference type="NCBI Taxonomy" id="1202772"/>
    <lineage>
        <taxon>Eukaryota</taxon>
        <taxon>Sar</taxon>
        <taxon>Stramenopiles</taxon>
        <taxon>Oomycota</taxon>
        <taxon>Saprolegniomycetes</taxon>
        <taxon>Saprolegniales</taxon>
        <taxon>Achlyaceae</taxon>
        <taxon>Achlya</taxon>
    </lineage>
</organism>
<evidence type="ECO:0000256" key="9">
    <source>
        <dbReference type="RuleBase" id="RU363121"/>
    </source>
</evidence>
<keyword evidence="11" id="KW-1185">Reference proteome</keyword>
<evidence type="ECO:0000256" key="8">
    <source>
        <dbReference type="ARBA" id="ARBA00023136"/>
    </source>
</evidence>
<dbReference type="EMBL" id="JNBR01000704">
    <property type="protein sequence ID" value="OQR89924.1"/>
    <property type="molecule type" value="Genomic_DNA"/>
</dbReference>
<evidence type="ECO:0000256" key="5">
    <source>
        <dbReference type="ARBA" id="ARBA00022741"/>
    </source>
</evidence>
<keyword evidence="6 9" id="KW-0067">ATP-binding</keyword>
<proteinExistence type="inferred from homology"/>
<dbReference type="AlphaFoldDB" id="A0A1V9YVQ2"/>
<keyword evidence="4 9" id="KW-0812">Transmembrane</keyword>
<dbReference type="PANTHER" id="PTHR31187:SF1">
    <property type="entry name" value="ADP,ATP CARRIER PROTEIN 1"/>
    <property type="match status" value="1"/>
</dbReference>
<protein>
    <recommendedName>
        <fullName evidence="9">ADP,ATP carrier protein</fullName>
    </recommendedName>
</protein>
<dbReference type="GO" id="GO:0005524">
    <property type="term" value="F:ATP binding"/>
    <property type="evidence" value="ECO:0007669"/>
    <property type="project" value="UniProtKB-KW"/>
</dbReference>
<evidence type="ECO:0000256" key="6">
    <source>
        <dbReference type="ARBA" id="ARBA00022840"/>
    </source>
</evidence>
<evidence type="ECO:0000256" key="7">
    <source>
        <dbReference type="ARBA" id="ARBA00022989"/>
    </source>
</evidence>
<comment type="caution">
    <text evidence="10">The sequence shown here is derived from an EMBL/GenBank/DDBJ whole genome shotgun (WGS) entry which is preliminary data.</text>
</comment>
<sequence>MATTVQEEDDALHDTAPLLAPDQLEAQKPLPTCAQRLWTTLYGDIAEDDRWRAAWLSGTLFFIIGGYWLLRSLKDTVLATLVGLEYQPMAKMLSLAVVLGMVFLYNRLVDLVERHTLFYIVGAFYGASFGVIAFALALPTVGLTNEIPSPERYLGWLSYFVIESYGSITVSLFWSFVNFTFDYTRAKSTYGLIIAGSILGPCLVTNVAALGGVPTLYGIGALTPVCMALMVAGYVRRYPPAPASTTTSPTKAGLFEGIVLLVRQPYIAGIFAIASLFEIVITILDYEMKVLGKQAYPSPNDFATFTGKFGMAVNTISFIASLLGTSWVLRTCGLRPTLMGFPLLLLAAVAVVYVFPTLWVVFGAMIFLKATTYAINNPAKEMLYSVTNSAVKFKAKSWIDVFGGRMAKATGSSITNGLKSSPVLLMQYGSLVSMAIALLLLGVASWMGTQFNVLQAQGRLVGDQVPIAKQDDDTLESDAISDH</sequence>
<dbReference type="SUPFAM" id="SSF103473">
    <property type="entry name" value="MFS general substrate transporter"/>
    <property type="match status" value="1"/>
</dbReference>
<gene>
    <name evidence="10" type="ORF">ACHHYP_05942</name>
</gene>
<accession>A0A1V9YVQ2</accession>
<keyword evidence="7 9" id="KW-1133">Transmembrane helix</keyword>
<comment type="similarity">
    <text evidence="2 9">Belongs to the ADP/ATP translocase tlc family.</text>
</comment>
<dbReference type="GO" id="GO:0005471">
    <property type="term" value="F:ATP:ADP antiporter activity"/>
    <property type="evidence" value="ECO:0007669"/>
    <property type="project" value="InterPro"/>
</dbReference>
<dbReference type="InterPro" id="IPR036259">
    <property type="entry name" value="MFS_trans_sf"/>
</dbReference>
<feature type="transmembrane region" description="Helical" evidence="9">
    <location>
        <begin position="341"/>
        <end position="368"/>
    </location>
</feature>
<reference evidence="10 11" key="1">
    <citation type="journal article" date="2014" name="Genome Biol. Evol.">
        <title>The secreted proteins of Achlya hypogyna and Thraustotheca clavata identify the ancestral oomycete secretome and reveal gene acquisitions by horizontal gene transfer.</title>
        <authorList>
            <person name="Misner I."/>
            <person name="Blouin N."/>
            <person name="Leonard G."/>
            <person name="Richards T.A."/>
            <person name="Lane C.E."/>
        </authorList>
    </citation>
    <scope>NUCLEOTIDE SEQUENCE [LARGE SCALE GENOMIC DNA]</scope>
    <source>
        <strain evidence="10 11">ATCC 48635</strain>
    </source>
</reference>
<name>A0A1V9YVQ2_ACHHY</name>
<evidence type="ECO:0000313" key="10">
    <source>
        <dbReference type="EMBL" id="OQR89924.1"/>
    </source>
</evidence>
<feature type="transmembrane region" description="Helical" evidence="9">
    <location>
        <begin position="428"/>
        <end position="449"/>
    </location>
</feature>
<evidence type="ECO:0000256" key="4">
    <source>
        <dbReference type="ARBA" id="ARBA00022692"/>
    </source>
</evidence>
<dbReference type="PANTHER" id="PTHR31187">
    <property type="match status" value="1"/>
</dbReference>
<evidence type="ECO:0000313" key="11">
    <source>
        <dbReference type="Proteomes" id="UP000243579"/>
    </source>
</evidence>
<feature type="transmembrane region" description="Helical" evidence="9">
    <location>
        <begin position="189"/>
        <end position="210"/>
    </location>
</feature>
<dbReference type="Pfam" id="PF03219">
    <property type="entry name" value="TLC"/>
    <property type="match status" value="2"/>
</dbReference>
<evidence type="ECO:0000256" key="2">
    <source>
        <dbReference type="ARBA" id="ARBA00007127"/>
    </source>
</evidence>